<evidence type="ECO:0000256" key="2">
    <source>
        <dbReference type="HAMAP-Rule" id="MF_01477"/>
    </source>
</evidence>
<dbReference type="GO" id="GO:0042256">
    <property type="term" value="P:cytosolic ribosome assembly"/>
    <property type="evidence" value="ECO:0007669"/>
    <property type="project" value="UniProtKB-UniRule"/>
</dbReference>
<evidence type="ECO:0000313" key="3">
    <source>
        <dbReference type="EMBL" id="GHD59388.1"/>
    </source>
</evidence>
<dbReference type="Gene3D" id="3.30.460.10">
    <property type="entry name" value="Beta Polymerase, domain 2"/>
    <property type="match status" value="1"/>
</dbReference>
<name>A0A918XWW7_9PROT</name>
<dbReference type="InterPro" id="IPR043519">
    <property type="entry name" value="NT_sf"/>
</dbReference>
<comment type="subcellular location">
    <subcellularLocation>
        <location evidence="2">Cytoplasm</location>
    </subcellularLocation>
</comment>
<dbReference type="PANTHER" id="PTHR21043">
    <property type="entry name" value="IOJAP SUPERFAMILY ORTHOLOG"/>
    <property type="match status" value="1"/>
</dbReference>
<dbReference type="InterPro" id="IPR004394">
    <property type="entry name" value="Iojap/RsfS/C7orf30"/>
</dbReference>
<dbReference type="NCBIfam" id="TIGR00090">
    <property type="entry name" value="rsfS_iojap_ybeB"/>
    <property type="match status" value="1"/>
</dbReference>
<evidence type="ECO:0000313" key="4">
    <source>
        <dbReference type="Proteomes" id="UP000630353"/>
    </source>
</evidence>
<gene>
    <name evidence="2" type="primary">rsfS</name>
    <name evidence="3" type="ORF">GCM10017083_43500</name>
</gene>
<comment type="caution">
    <text evidence="3">The sequence shown here is derived from an EMBL/GenBank/DDBJ whole genome shotgun (WGS) entry which is preliminary data.</text>
</comment>
<sequence>MTKSLDDDKAEDIVSIDLANKSSIGDHMVIATGRSARQVSAMADHLVSKLKDRGLKNVSVEGANQGDWVLIDTGDVIVHLFRPEVRDFYGLEKMWGAQPPPTRTVRLGEESRTELALVHG</sequence>
<dbReference type="Proteomes" id="UP000630353">
    <property type="component" value="Unassembled WGS sequence"/>
</dbReference>
<keyword evidence="4" id="KW-1185">Reference proteome</keyword>
<evidence type="ECO:0000256" key="1">
    <source>
        <dbReference type="ARBA" id="ARBA00010574"/>
    </source>
</evidence>
<organism evidence="3 4">
    <name type="scientific">Thalassobaculum fulvum</name>
    <dbReference type="NCBI Taxonomy" id="1633335"/>
    <lineage>
        <taxon>Bacteria</taxon>
        <taxon>Pseudomonadati</taxon>
        <taxon>Pseudomonadota</taxon>
        <taxon>Alphaproteobacteria</taxon>
        <taxon>Rhodospirillales</taxon>
        <taxon>Thalassobaculaceae</taxon>
        <taxon>Thalassobaculum</taxon>
    </lineage>
</organism>
<reference evidence="3" key="1">
    <citation type="journal article" date="2014" name="Int. J. Syst. Evol. Microbiol.">
        <title>Complete genome sequence of Corynebacterium casei LMG S-19264T (=DSM 44701T), isolated from a smear-ripened cheese.</title>
        <authorList>
            <consortium name="US DOE Joint Genome Institute (JGI-PGF)"/>
            <person name="Walter F."/>
            <person name="Albersmeier A."/>
            <person name="Kalinowski J."/>
            <person name="Ruckert C."/>
        </authorList>
    </citation>
    <scope>NUCLEOTIDE SEQUENCE</scope>
    <source>
        <strain evidence="3">KCTC 42651</strain>
    </source>
</reference>
<dbReference type="HAMAP" id="MF_01477">
    <property type="entry name" value="Iojap_RsfS"/>
    <property type="match status" value="1"/>
</dbReference>
<proteinExistence type="inferred from homology"/>
<dbReference type="SUPFAM" id="SSF81301">
    <property type="entry name" value="Nucleotidyltransferase"/>
    <property type="match status" value="1"/>
</dbReference>
<protein>
    <recommendedName>
        <fullName evidence="2">Ribosomal silencing factor RsfS</fullName>
    </recommendedName>
</protein>
<dbReference type="GO" id="GO:0017148">
    <property type="term" value="P:negative regulation of translation"/>
    <property type="evidence" value="ECO:0007669"/>
    <property type="project" value="UniProtKB-UniRule"/>
</dbReference>
<dbReference type="AlphaFoldDB" id="A0A918XWW7"/>
<keyword evidence="2" id="KW-0678">Repressor</keyword>
<dbReference type="PANTHER" id="PTHR21043:SF0">
    <property type="entry name" value="MITOCHONDRIAL ASSEMBLY OF RIBOSOMAL LARGE SUBUNIT PROTEIN 1"/>
    <property type="match status" value="1"/>
</dbReference>
<comment type="function">
    <text evidence="2">Functions as a ribosomal silencing factor. Interacts with ribosomal protein uL14 (rplN), blocking formation of intersubunit bridge B8. Prevents association of the 30S and 50S ribosomal subunits and the formation of functional ribosomes, thus repressing translation.</text>
</comment>
<dbReference type="GO" id="GO:0090071">
    <property type="term" value="P:negative regulation of ribosome biogenesis"/>
    <property type="evidence" value="ECO:0007669"/>
    <property type="project" value="UniProtKB-UniRule"/>
</dbReference>
<keyword evidence="2" id="KW-0963">Cytoplasm</keyword>
<comment type="similarity">
    <text evidence="1 2">Belongs to the Iojap/RsfS family.</text>
</comment>
<dbReference type="EMBL" id="BMZS01000011">
    <property type="protein sequence ID" value="GHD59388.1"/>
    <property type="molecule type" value="Genomic_DNA"/>
</dbReference>
<dbReference type="GO" id="GO:0043023">
    <property type="term" value="F:ribosomal large subunit binding"/>
    <property type="evidence" value="ECO:0007669"/>
    <property type="project" value="TreeGrafter"/>
</dbReference>
<dbReference type="Pfam" id="PF02410">
    <property type="entry name" value="RsfS"/>
    <property type="match status" value="1"/>
</dbReference>
<reference evidence="3" key="2">
    <citation type="submission" date="2020-09" db="EMBL/GenBank/DDBJ databases">
        <authorList>
            <person name="Sun Q."/>
            <person name="Kim S."/>
        </authorList>
    </citation>
    <scope>NUCLEOTIDE SEQUENCE</scope>
    <source>
        <strain evidence="3">KCTC 42651</strain>
    </source>
</reference>
<dbReference type="GO" id="GO:0005737">
    <property type="term" value="C:cytoplasm"/>
    <property type="evidence" value="ECO:0007669"/>
    <property type="project" value="UniProtKB-SubCell"/>
</dbReference>
<comment type="subunit">
    <text evidence="2">Interacts with ribosomal protein uL14 (rplN).</text>
</comment>
<keyword evidence="2" id="KW-0810">Translation regulation</keyword>
<accession>A0A918XWW7</accession>